<accession>A0A8B8J065</accession>
<dbReference type="Pfam" id="PF20431">
    <property type="entry name" value="E_motif"/>
    <property type="match status" value="1"/>
</dbReference>
<dbReference type="GO" id="GO:0009451">
    <property type="term" value="P:RNA modification"/>
    <property type="evidence" value="ECO:0007669"/>
    <property type="project" value="InterPro"/>
</dbReference>
<dbReference type="RefSeq" id="XP_026656443.2">
    <property type="nucleotide sequence ID" value="XM_026800642.2"/>
</dbReference>
<dbReference type="FunFam" id="1.25.40.10:FF:000090">
    <property type="entry name" value="Pentatricopeptide repeat-containing protein, chloroplastic"/>
    <property type="match status" value="1"/>
</dbReference>
<evidence type="ECO:0000313" key="17">
    <source>
        <dbReference type="RefSeq" id="XP_026656444.2"/>
    </source>
</evidence>
<dbReference type="Pfam" id="PF13041">
    <property type="entry name" value="PPR_2"/>
    <property type="match status" value="1"/>
</dbReference>
<dbReference type="RefSeq" id="XP_038975854.1">
    <property type="nucleotide sequence ID" value="XM_039119926.1"/>
</dbReference>
<dbReference type="RefSeq" id="XP_026656441.2">
    <property type="nucleotide sequence ID" value="XM_026800640.2"/>
</dbReference>
<dbReference type="InterPro" id="IPR046848">
    <property type="entry name" value="E_motif"/>
</dbReference>
<organism evidence="3 14">
    <name type="scientific">Phoenix dactylifera</name>
    <name type="common">Date palm</name>
    <dbReference type="NCBI Taxonomy" id="42345"/>
    <lineage>
        <taxon>Eukaryota</taxon>
        <taxon>Viridiplantae</taxon>
        <taxon>Streptophyta</taxon>
        <taxon>Embryophyta</taxon>
        <taxon>Tracheophyta</taxon>
        <taxon>Spermatophyta</taxon>
        <taxon>Magnoliopsida</taxon>
        <taxon>Liliopsida</taxon>
        <taxon>Arecaceae</taxon>
        <taxon>Coryphoideae</taxon>
        <taxon>Phoeniceae</taxon>
        <taxon>Phoenix</taxon>
    </lineage>
</organism>
<keyword evidence="1" id="KW-0677">Repeat</keyword>
<reference evidence="4 5" key="1">
    <citation type="submission" date="2025-04" db="UniProtKB">
        <authorList>
            <consortium name="RefSeq"/>
        </authorList>
    </citation>
    <scope>IDENTIFICATION</scope>
    <source>
        <tissue evidence="4 5">Young leaves</tissue>
    </source>
</reference>
<evidence type="ECO:0000313" key="16">
    <source>
        <dbReference type="RefSeq" id="XP_026656443.2"/>
    </source>
</evidence>
<evidence type="ECO:0000256" key="1">
    <source>
        <dbReference type="ARBA" id="ARBA00022737"/>
    </source>
</evidence>
<dbReference type="RefSeq" id="XP_026656431.2">
    <property type="nucleotide sequence ID" value="XM_026800630.2"/>
</dbReference>
<dbReference type="RefSeq" id="XP_026656436.2">
    <property type="nucleotide sequence ID" value="XM_026800635.2"/>
</dbReference>
<dbReference type="OrthoDB" id="1372509at2759"/>
<dbReference type="PANTHER" id="PTHR24015:SF548">
    <property type="entry name" value="OS08G0340900 PROTEIN"/>
    <property type="match status" value="1"/>
</dbReference>
<dbReference type="Proteomes" id="UP000228380">
    <property type="component" value="Unplaced"/>
</dbReference>
<feature type="repeat" description="PPR" evidence="2">
    <location>
        <begin position="395"/>
        <end position="425"/>
    </location>
</feature>
<dbReference type="InterPro" id="IPR046960">
    <property type="entry name" value="PPR_At4g14850-like_plant"/>
</dbReference>
<evidence type="ECO:0000256" key="2">
    <source>
        <dbReference type="PROSITE-ProRule" id="PRU00708"/>
    </source>
</evidence>
<feature type="repeat" description="PPR" evidence="2">
    <location>
        <begin position="222"/>
        <end position="256"/>
    </location>
</feature>
<dbReference type="RefSeq" id="XP_038975856.1">
    <property type="nucleotide sequence ID" value="XM_039119928.1"/>
</dbReference>
<proteinExistence type="predicted"/>
<dbReference type="FunFam" id="1.25.40.10:FF:000381">
    <property type="entry name" value="Pentatricopeptide repeat-containing protein"/>
    <property type="match status" value="1"/>
</dbReference>
<dbReference type="RefSeq" id="XP_026656444.2">
    <property type="nucleotide sequence ID" value="XM_026800643.2"/>
</dbReference>
<dbReference type="RefSeq" id="XP_038975852.1">
    <property type="nucleotide sequence ID" value="XM_039119924.1"/>
</dbReference>
<dbReference type="RefSeq" id="XP_026656439.2">
    <property type="nucleotide sequence ID" value="XM_026800638.2"/>
</dbReference>
<dbReference type="RefSeq" id="XP_026656435.2">
    <property type="nucleotide sequence ID" value="XM_026800634.2"/>
</dbReference>
<dbReference type="RefSeq" id="XP_026656440.2">
    <property type="nucleotide sequence ID" value="XM_026800639.2"/>
</dbReference>
<evidence type="ECO:0000313" key="13">
    <source>
        <dbReference type="RefSeq" id="XP_026656440.2"/>
    </source>
</evidence>
<evidence type="ECO:0000313" key="7">
    <source>
        <dbReference type="RefSeq" id="XP_026656434.2"/>
    </source>
</evidence>
<gene>
    <name evidence="4 5 6 7 8 9 10 11 12 13 14 15 16 17 18 19 20 21 22" type="primary">LOC103695740</name>
</gene>
<dbReference type="InterPro" id="IPR002885">
    <property type="entry name" value="PPR_rpt"/>
</dbReference>
<evidence type="ECO:0000313" key="14">
    <source>
        <dbReference type="RefSeq" id="XP_026656441.2"/>
    </source>
</evidence>
<sequence>MLLHPLELCQIQAYFTKTSKPDLLNCLLRTLALNQLPVQVLLIYNQMVQHSSQDHFTYTYALKAASLLVPNAAHKGHEIHARVLKSGHHADLFIQNSLISFYSSAADVASVRWAFAGIARPDVVSWTSLVSALARSGHDAEALAAFASMDARPNPMTLVSVLPACSRLKALNLGKSVHAFGLRSFGGHRSNLILDNAMLELYVSCGDLVAARHLFGEMAERDVVSWTTLIAGYARNQSSEEAIVVFSAMLWDGEAAPNEATLVSALRACASLGALRLGKCVHSYFLKNCIGVDGLVGNALINFYAKCGDVGMSCKVFTGISCKDLVSWCTMMWGMAMNGRGKQALQLFASMLSHGVRPDGLAFLAVLSACCHAGLVDQGLMIFRAMSEVYGIMPQKEHYTCMVDAYGRAGKLKEAESLVQRMPVEIDRHVWGALLSSCRFHGGDKVESECLSGQVLEGDVSVGGGMYALVSNMLASGGRWENSHSVRELMRARRIRKIAGCSWIEVR</sequence>
<evidence type="ECO:0000313" key="4">
    <source>
        <dbReference type="RefSeq" id="XP_026656431.2"/>
    </source>
</evidence>
<feature type="repeat" description="PPR" evidence="2">
    <location>
        <begin position="324"/>
        <end position="358"/>
    </location>
</feature>
<evidence type="ECO:0000313" key="12">
    <source>
        <dbReference type="RefSeq" id="XP_026656439.2"/>
    </source>
</evidence>
<evidence type="ECO:0000313" key="5">
    <source>
        <dbReference type="RefSeq" id="XP_026656432.2"/>
    </source>
</evidence>
<dbReference type="GO" id="GO:0003723">
    <property type="term" value="F:RNA binding"/>
    <property type="evidence" value="ECO:0007669"/>
    <property type="project" value="InterPro"/>
</dbReference>
<evidence type="ECO:0000313" key="20">
    <source>
        <dbReference type="RefSeq" id="XP_038975854.1"/>
    </source>
</evidence>
<dbReference type="RefSeq" id="XP_038975855.1">
    <property type="nucleotide sequence ID" value="XM_039119927.1"/>
</dbReference>
<dbReference type="NCBIfam" id="TIGR00756">
    <property type="entry name" value="PPR"/>
    <property type="match status" value="3"/>
</dbReference>
<name>A0A8B8J065_PHODC</name>
<dbReference type="RefSeq" id="XP_026656433.2">
    <property type="nucleotide sequence ID" value="XM_026800632.2"/>
</dbReference>
<dbReference type="GeneID" id="103695740"/>
<dbReference type="InterPro" id="IPR011990">
    <property type="entry name" value="TPR-like_helical_dom_sf"/>
</dbReference>
<evidence type="ECO:0000313" key="8">
    <source>
        <dbReference type="RefSeq" id="XP_026656435.2"/>
    </source>
</evidence>
<keyword evidence="3" id="KW-1185">Reference proteome</keyword>
<dbReference type="KEGG" id="pda:103695740"/>
<evidence type="ECO:0000313" key="6">
    <source>
        <dbReference type="RefSeq" id="XP_026656433.2"/>
    </source>
</evidence>
<dbReference type="PROSITE" id="PS51375">
    <property type="entry name" value="PPR"/>
    <property type="match status" value="4"/>
</dbReference>
<evidence type="ECO:0000313" key="22">
    <source>
        <dbReference type="RefSeq" id="XP_038975856.1"/>
    </source>
</evidence>
<dbReference type="RefSeq" id="XP_038975853.1">
    <property type="nucleotide sequence ID" value="XM_039119925.1"/>
</dbReference>
<protein>
    <submittedName>
        <fullName evidence="4 5">Pentatricopeptide repeat-containing protein At4g38010-like isoform X1</fullName>
    </submittedName>
</protein>
<evidence type="ECO:0000313" key="9">
    <source>
        <dbReference type="RefSeq" id="XP_026656436.2"/>
    </source>
</evidence>
<evidence type="ECO:0000313" key="18">
    <source>
        <dbReference type="RefSeq" id="XP_038975852.1"/>
    </source>
</evidence>
<feature type="repeat" description="PPR" evidence="2">
    <location>
        <begin position="122"/>
        <end position="152"/>
    </location>
</feature>
<dbReference type="Pfam" id="PF01535">
    <property type="entry name" value="PPR"/>
    <property type="match status" value="4"/>
</dbReference>
<evidence type="ECO:0000313" key="3">
    <source>
        <dbReference type="Proteomes" id="UP000228380"/>
    </source>
</evidence>
<dbReference type="RefSeq" id="XP_026656432.2">
    <property type="nucleotide sequence ID" value="XM_026800631.2"/>
</dbReference>
<dbReference type="RefSeq" id="XP_026656437.2">
    <property type="nucleotide sequence ID" value="XM_026800636.2"/>
</dbReference>
<evidence type="ECO:0000313" key="15">
    <source>
        <dbReference type="RefSeq" id="XP_026656442.2"/>
    </source>
</evidence>
<dbReference type="RefSeq" id="XP_026656434.2">
    <property type="nucleotide sequence ID" value="XM_026800633.2"/>
</dbReference>
<dbReference type="Gene3D" id="1.25.40.10">
    <property type="entry name" value="Tetratricopeptide repeat domain"/>
    <property type="match status" value="3"/>
</dbReference>
<evidence type="ECO:0000313" key="10">
    <source>
        <dbReference type="RefSeq" id="XP_026656437.2"/>
    </source>
</evidence>
<dbReference type="RefSeq" id="XP_026656442.2">
    <property type="nucleotide sequence ID" value="XM_026800641.2"/>
</dbReference>
<evidence type="ECO:0000313" key="21">
    <source>
        <dbReference type="RefSeq" id="XP_038975855.1"/>
    </source>
</evidence>
<dbReference type="AlphaFoldDB" id="A0A8B8J065"/>
<evidence type="ECO:0000313" key="19">
    <source>
        <dbReference type="RefSeq" id="XP_038975853.1"/>
    </source>
</evidence>
<evidence type="ECO:0000313" key="11">
    <source>
        <dbReference type="RefSeq" id="XP_026656438.2"/>
    </source>
</evidence>
<dbReference type="PANTHER" id="PTHR24015">
    <property type="entry name" value="OS07G0578800 PROTEIN-RELATED"/>
    <property type="match status" value="1"/>
</dbReference>
<dbReference type="RefSeq" id="XP_026656438.2">
    <property type="nucleotide sequence ID" value="XM_026800637.2"/>
</dbReference>